<dbReference type="InterPro" id="IPR035965">
    <property type="entry name" value="PAS-like_dom_sf"/>
</dbReference>
<protein>
    <submittedName>
        <fullName evidence="8">Response regulator</fullName>
    </submittedName>
</protein>
<keyword evidence="1 4" id="KW-0547">Nucleotide-binding</keyword>
<dbReference type="SMART" id="SM00448">
    <property type="entry name" value="REC"/>
    <property type="match status" value="1"/>
</dbReference>
<dbReference type="SUPFAM" id="SSF55785">
    <property type="entry name" value="PYP-like sensor domain (PAS domain)"/>
    <property type="match status" value="1"/>
</dbReference>
<proteinExistence type="predicted"/>
<dbReference type="Pfam" id="PF00069">
    <property type="entry name" value="Pkinase"/>
    <property type="match status" value="1"/>
</dbReference>
<feature type="binding site" evidence="4">
    <location>
        <position position="308"/>
    </location>
    <ligand>
        <name>ATP</name>
        <dbReference type="ChEBI" id="CHEBI:30616"/>
    </ligand>
</feature>
<dbReference type="GO" id="GO:0005524">
    <property type="term" value="F:ATP binding"/>
    <property type="evidence" value="ECO:0007669"/>
    <property type="project" value="UniProtKB-UniRule"/>
</dbReference>
<dbReference type="AlphaFoldDB" id="A0A7C3WIK3"/>
<dbReference type="PROSITE" id="PS50011">
    <property type="entry name" value="PROTEIN_KINASE_DOM"/>
    <property type="match status" value="1"/>
</dbReference>
<dbReference type="GO" id="GO:0000160">
    <property type="term" value="P:phosphorelay signal transduction system"/>
    <property type="evidence" value="ECO:0007669"/>
    <property type="project" value="InterPro"/>
</dbReference>
<dbReference type="CDD" id="cd14014">
    <property type="entry name" value="STKc_PknB_like"/>
    <property type="match status" value="1"/>
</dbReference>
<dbReference type="InterPro" id="IPR001789">
    <property type="entry name" value="Sig_transdc_resp-reg_receiver"/>
</dbReference>
<dbReference type="SMART" id="SM00220">
    <property type="entry name" value="S_TKc"/>
    <property type="match status" value="1"/>
</dbReference>
<dbReference type="InterPro" id="IPR053235">
    <property type="entry name" value="Ser_Thr_kinase"/>
</dbReference>
<feature type="domain" description="Protein kinase" evidence="5">
    <location>
        <begin position="276"/>
        <end position="531"/>
    </location>
</feature>
<feature type="domain" description="Response regulatory" evidence="6">
    <location>
        <begin position="5"/>
        <end position="119"/>
    </location>
</feature>
<comment type="caution">
    <text evidence="3">Lacks conserved residue(s) required for the propagation of feature annotation.</text>
</comment>
<dbReference type="PANTHER" id="PTHR24361">
    <property type="entry name" value="MITOGEN-ACTIVATED KINASE KINASE KINASE"/>
    <property type="match status" value="1"/>
</dbReference>
<gene>
    <name evidence="8" type="ORF">ENV62_09885</name>
</gene>
<evidence type="ECO:0000259" key="7">
    <source>
        <dbReference type="PROSITE" id="PS50112"/>
    </source>
</evidence>
<dbReference type="InterPro" id="IPR011006">
    <property type="entry name" value="CheY-like_superfamily"/>
</dbReference>
<dbReference type="PROSITE" id="PS00107">
    <property type="entry name" value="PROTEIN_KINASE_ATP"/>
    <property type="match status" value="1"/>
</dbReference>
<dbReference type="PROSITE" id="PS50110">
    <property type="entry name" value="RESPONSE_REGULATORY"/>
    <property type="match status" value="1"/>
</dbReference>
<evidence type="ECO:0000256" key="2">
    <source>
        <dbReference type="ARBA" id="ARBA00022840"/>
    </source>
</evidence>
<dbReference type="PROSITE" id="PS50112">
    <property type="entry name" value="PAS"/>
    <property type="match status" value="1"/>
</dbReference>
<evidence type="ECO:0000313" key="8">
    <source>
        <dbReference type="EMBL" id="HGB15529.1"/>
    </source>
</evidence>
<reference evidence="8" key="1">
    <citation type="journal article" date="2020" name="mSystems">
        <title>Genome- and Community-Level Interaction Insights into Carbon Utilization and Element Cycling Functions of Hydrothermarchaeota in Hydrothermal Sediment.</title>
        <authorList>
            <person name="Zhou Z."/>
            <person name="Liu Y."/>
            <person name="Xu W."/>
            <person name="Pan J."/>
            <person name="Luo Z.H."/>
            <person name="Li M."/>
        </authorList>
    </citation>
    <scope>NUCLEOTIDE SEQUENCE [LARGE SCALE GENOMIC DNA]</scope>
    <source>
        <strain evidence="8">SpSt-776</strain>
    </source>
</reference>
<dbReference type="GO" id="GO:0005737">
    <property type="term" value="C:cytoplasm"/>
    <property type="evidence" value="ECO:0007669"/>
    <property type="project" value="TreeGrafter"/>
</dbReference>
<sequence length="538" mass="60492">MPKQHLVLTGAVPDVLTNLKEILLTQSEYEVEECPPDELLDRCRTRTPDLVLLANGLDLIRRLITSLKNESLTQQVPVLVALSQFTESAAAQTLEMGADEFLAPPFSPPEVLARVAVLLQLQRHRQMLLTAKEEFPRLFRQNPQPLFYCDRQGTECHLNPALQRLLGYPERREILTVPADALMYSEEDKERFRKILAGPPSGGHVKVNLRSRTGQPLTVLLNDLKLDLEHPGFQVQQVGAVSPLKKALKSLVEAFLPSARDYLALLSMTPLIGGRYEKIKKLGQGSFGEIWLVLDTEATGPERRYVAKIPFFKTANAKFRQEAAICQQLAPHPGVPKLVDIVEDDGKVVLIQEYVEGRTLADMLGEELPPPLVESIILQLIEVVAHAHAHRIIHRDIKPNNIIIQADGTLKLMDYGAAKLLKEKDISATMIGSRPFMAPEQLMGKSERRSDIWAIGVIMYLLYTGELPFYSDVEKLLIDQILEQEPVPPRQLNPELPPALEEIILKCLKKKPEERYPNALALKADLLHHFPDYGKKAR</sequence>
<dbReference type="SUPFAM" id="SSF52172">
    <property type="entry name" value="CheY-like"/>
    <property type="match status" value="1"/>
</dbReference>
<dbReference type="Gene3D" id="3.30.450.20">
    <property type="entry name" value="PAS domain"/>
    <property type="match status" value="1"/>
</dbReference>
<evidence type="ECO:0000256" key="4">
    <source>
        <dbReference type="PROSITE-ProRule" id="PRU10141"/>
    </source>
</evidence>
<dbReference type="InterPro" id="IPR000014">
    <property type="entry name" value="PAS"/>
</dbReference>
<evidence type="ECO:0000256" key="1">
    <source>
        <dbReference type="ARBA" id="ARBA00022741"/>
    </source>
</evidence>
<dbReference type="InterPro" id="IPR011009">
    <property type="entry name" value="Kinase-like_dom_sf"/>
</dbReference>
<dbReference type="EMBL" id="DTHB01000053">
    <property type="protein sequence ID" value="HGB15529.1"/>
    <property type="molecule type" value="Genomic_DNA"/>
</dbReference>
<dbReference type="SUPFAM" id="SSF56112">
    <property type="entry name" value="Protein kinase-like (PK-like)"/>
    <property type="match status" value="1"/>
</dbReference>
<comment type="caution">
    <text evidence="8">The sequence shown here is derived from an EMBL/GenBank/DDBJ whole genome shotgun (WGS) entry which is preliminary data.</text>
</comment>
<name>A0A7C3WIK3_9BACT</name>
<keyword evidence="2 4" id="KW-0067">ATP-binding</keyword>
<dbReference type="CDD" id="cd00130">
    <property type="entry name" value="PAS"/>
    <property type="match status" value="1"/>
</dbReference>
<evidence type="ECO:0000256" key="3">
    <source>
        <dbReference type="PROSITE-ProRule" id="PRU00169"/>
    </source>
</evidence>
<dbReference type="InterPro" id="IPR008271">
    <property type="entry name" value="Ser/Thr_kinase_AS"/>
</dbReference>
<dbReference type="Gene3D" id="1.10.510.10">
    <property type="entry name" value="Transferase(Phosphotransferase) domain 1"/>
    <property type="match status" value="1"/>
</dbReference>
<evidence type="ECO:0000259" key="6">
    <source>
        <dbReference type="PROSITE" id="PS50110"/>
    </source>
</evidence>
<dbReference type="PROSITE" id="PS00108">
    <property type="entry name" value="PROTEIN_KINASE_ST"/>
    <property type="match status" value="1"/>
</dbReference>
<feature type="domain" description="PAS" evidence="7">
    <location>
        <begin position="131"/>
        <end position="168"/>
    </location>
</feature>
<dbReference type="GO" id="GO:0004674">
    <property type="term" value="F:protein serine/threonine kinase activity"/>
    <property type="evidence" value="ECO:0007669"/>
    <property type="project" value="TreeGrafter"/>
</dbReference>
<dbReference type="Gene3D" id="3.40.50.2300">
    <property type="match status" value="1"/>
</dbReference>
<dbReference type="InterPro" id="IPR000719">
    <property type="entry name" value="Prot_kinase_dom"/>
</dbReference>
<organism evidence="8">
    <name type="scientific">Desulfobacca acetoxidans</name>
    <dbReference type="NCBI Taxonomy" id="60893"/>
    <lineage>
        <taxon>Bacteria</taxon>
        <taxon>Pseudomonadati</taxon>
        <taxon>Thermodesulfobacteriota</taxon>
        <taxon>Desulfobaccia</taxon>
        <taxon>Desulfobaccales</taxon>
        <taxon>Desulfobaccaceae</taxon>
        <taxon>Desulfobacca</taxon>
    </lineage>
</organism>
<accession>A0A7C3WIK3</accession>
<dbReference type="InterPro" id="IPR017441">
    <property type="entry name" value="Protein_kinase_ATP_BS"/>
</dbReference>
<evidence type="ECO:0000259" key="5">
    <source>
        <dbReference type="PROSITE" id="PS50011"/>
    </source>
</evidence>